<evidence type="ECO:0000259" key="7">
    <source>
        <dbReference type="PROSITE" id="PS50110"/>
    </source>
</evidence>
<sequence length="218" mass="23644">MAALRVLIAEDQVLLRSGIARLLEDAGLQVVAEAGDADELLRKARAHRPDVAIVDVQMPPDHGDDGLRAAVRIRRELPETAVLVLSQFLEERYATDLIGDDAHGVGYLLKDRIIDVESFVDAVRRVAGGGSALDPDVVARMVGRPRVDDPLDALTPREREVLALMAEGHSNRGIAEALGVGAAAIEKHTTRIFHKLGLTATANEHRRVMAVLTLLRAR</sequence>
<dbReference type="GO" id="GO:0006355">
    <property type="term" value="P:regulation of DNA-templated transcription"/>
    <property type="evidence" value="ECO:0007669"/>
    <property type="project" value="InterPro"/>
</dbReference>
<keyword evidence="1 5" id="KW-0597">Phosphoprotein</keyword>
<reference evidence="8 9" key="1">
    <citation type="journal article" date="2013" name="Biodegradation">
        <title>Quantitative proteomic analysis of ibuprofen-degrading Patulibacter sp. strain I11.</title>
        <authorList>
            <person name="Almeida B."/>
            <person name="Kjeldal H."/>
            <person name="Lolas I."/>
            <person name="Knudsen A.D."/>
            <person name="Carvalho G."/>
            <person name="Nielsen K.L."/>
            <person name="Barreto Crespo M.T."/>
            <person name="Stensballe A."/>
            <person name="Nielsen J.L."/>
        </authorList>
    </citation>
    <scope>NUCLEOTIDE SEQUENCE [LARGE SCALE GENOMIC DNA]</scope>
    <source>
        <strain evidence="8 9">I11</strain>
    </source>
</reference>
<dbReference type="CDD" id="cd17535">
    <property type="entry name" value="REC_NarL-like"/>
    <property type="match status" value="1"/>
</dbReference>
<dbReference type="PROSITE" id="PS50110">
    <property type="entry name" value="RESPONSE_REGULATORY"/>
    <property type="match status" value="1"/>
</dbReference>
<dbReference type="InterPro" id="IPR039420">
    <property type="entry name" value="WalR-like"/>
</dbReference>
<dbReference type="OrthoDB" id="3208680at2"/>
<protein>
    <submittedName>
        <fullName evidence="8">Two-component system response regulator</fullName>
    </submittedName>
</protein>
<evidence type="ECO:0000256" key="3">
    <source>
        <dbReference type="ARBA" id="ARBA00023125"/>
    </source>
</evidence>
<feature type="modified residue" description="4-aspartylphosphate" evidence="5">
    <location>
        <position position="55"/>
    </location>
</feature>
<dbReference type="PATRIC" id="fig|1097667.3.peg.3801"/>
<dbReference type="InterPro" id="IPR000792">
    <property type="entry name" value="Tscrpt_reg_LuxR_C"/>
</dbReference>
<keyword evidence="4" id="KW-0804">Transcription</keyword>
<evidence type="ECO:0000256" key="5">
    <source>
        <dbReference type="PROSITE-ProRule" id="PRU00169"/>
    </source>
</evidence>
<dbReference type="CDD" id="cd06170">
    <property type="entry name" value="LuxR_C_like"/>
    <property type="match status" value="1"/>
</dbReference>
<dbReference type="Pfam" id="PF00072">
    <property type="entry name" value="Response_reg"/>
    <property type="match status" value="1"/>
</dbReference>
<dbReference type="GO" id="GO:0000160">
    <property type="term" value="P:phosphorelay signal transduction system"/>
    <property type="evidence" value="ECO:0007669"/>
    <property type="project" value="InterPro"/>
</dbReference>
<accession>H0EAG2</accession>
<dbReference type="InterPro" id="IPR016032">
    <property type="entry name" value="Sig_transdc_resp-reg_C-effctor"/>
</dbReference>
<dbReference type="PANTHER" id="PTHR43214:SF24">
    <property type="entry name" value="TRANSCRIPTIONAL REGULATORY PROTEIN NARL-RELATED"/>
    <property type="match status" value="1"/>
</dbReference>
<dbReference type="Gene3D" id="3.40.50.2300">
    <property type="match status" value="1"/>
</dbReference>
<dbReference type="PRINTS" id="PR00038">
    <property type="entry name" value="HTHLUXR"/>
</dbReference>
<organism evidence="8 9">
    <name type="scientific">Patulibacter medicamentivorans</name>
    <dbReference type="NCBI Taxonomy" id="1097667"/>
    <lineage>
        <taxon>Bacteria</taxon>
        <taxon>Bacillati</taxon>
        <taxon>Actinomycetota</taxon>
        <taxon>Thermoleophilia</taxon>
        <taxon>Solirubrobacterales</taxon>
        <taxon>Patulibacteraceae</taxon>
        <taxon>Patulibacter</taxon>
    </lineage>
</organism>
<evidence type="ECO:0000256" key="4">
    <source>
        <dbReference type="ARBA" id="ARBA00023163"/>
    </source>
</evidence>
<evidence type="ECO:0000256" key="2">
    <source>
        <dbReference type="ARBA" id="ARBA00023015"/>
    </source>
</evidence>
<evidence type="ECO:0000313" key="9">
    <source>
        <dbReference type="Proteomes" id="UP000005143"/>
    </source>
</evidence>
<evidence type="ECO:0000259" key="6">
    <source>
        <dbReference type="PROSITE" id="PS50043"/>
    </source>
</evidence>
<dbReference type="RefSeq" id="WP_007578296.1">
    <property type="nucleotide sequence ID" value="NZ_AGUD01000295.1"/>
</dbReference>
<dbReference type="PANTHER" id="PTHR43214">
    <property type="entry name" value="TWO-COMPONENT RESPONSE REGULATOR"/>
    <property type="match status" value="1"/>
</dbReference>
<dbReference type="SMART" id="SM00448">
    <property type="entry name" value="REC"/>
    <property type="match status" value="1"/>
</dbReference>
<feature type="domain" description="HTH luxR-type" evidence="6">
    <location>
        <begin position="147"/>
        <end position="218"/>
    </location>
</feature>
<dbReference type="InterPro" id="IPR011006">
    <property type="entry name" value="CheY-like_superfamily"/>
</dbReference>
<dbReference type="InterPro" id="IPR058245">
    <property type="entry name" value="NreC/VraR/RcsB-like_REC"/>
</dbReference>
<dbReference type="GO" id="GO:0003677">
    <property type="term" value="F:DNA binding"/>
    <property type="evidence" value="ECO:0007669"/>
    <property type="project" value="UniProtKB-KW"/>
</dbReference>
<dbReference type="SUPFAM" id="SSF52172">
    <property type="entry name" value="CheY-like"/>
    <property type="match status" value="1"/>
</dbReference>
<dbReference type="InterPro" id="IPR001789">
    <property type="entry name" value="Sig_transdc_resp-reg_receiver"/>
</dbReference>
<dbReference type="Proteomes" id="UP000005143">
    <property type="component" value="Unassembled WGS sequence"/>
</dbReference>
<evidence type="ECO:0000256" key="1">
    <source>
        <dbReference type="ARBA" id="ARBA00022553"/>
    </source>
</evidence>
<keyword evidence="9" id="KW-1185">Reference proteome</keyword>
<dbReference type="EMBL" id="AGUD01000295">
    <property type="protein sequence ID" value="EHN09289.1"/>
    <property type="molecule type" value="Genomic_DNA"/>
</dbReference>
<evidence type="ECO:0000313" key="8">
    <source>
        <dbReference type="EMBL" id="EHN09289.1"/>
    </source>
</evidence>
<name>H0EAG2_9ACTN</name>
<dbReference type="SUPFAM" id="SSF46894">
    <property type="entry name" value="C-terminal effector domain of the bipartite response regulators"/>
    <property type="match status" value="1"/>
</dbReference>
<dbReference type="AlphaFoldDB" id="H0EAG2"/>
<dbReference type="SMART" id="SM00421">
    <property type="entry name" value="HTH_LUXR"/>
    <property type="match status" value="1"/>
</dbReference>
<proteinExistence type="predicted"/>
<dbReference type="PROSITE" id="PS50043">
    <property type="entry name" value="HTH_LUXR_2"/>
    <property type="match status" value="1"/>
</dbReference>
<gene>
    <name evidence="8" type="ORF">PAI11_38360</name>
</gene>
<feature type="domain" description="Response regulatory" evidence="7">
    <location>
        <begin position="5"/>
        <end position="125"/>
    </location>
</feature>
<keyword evidence="3" id="KW-0238">DNA-binding</keyword>
<keyword evidence="2" id="KW-0805">Transcription regulation</keyword>
<comment type="caution">
    <text evidence="8">The sequence shown here is derived from an EMBL/GenBank/DDBJ whole genome shotgun (WGS) entry which is preliminary data.</text>
</comment>
<dbReference type="Pfam" id="PF00196">
    <property type="entry name" value="GerE"/>
    <property type="match status" value="1"/>
</dbReference>